<feature type="region of interest" description="Disordered" evidence="13">
    <location>
        <begin position="690"/>
        <end position="717"/>
    </location>
</feature>
<evidence type="ECO:0000256" key="10">
    <source>
        <dbReference type="ARBA" id="ARBA00040002"/>
    </source>
</evidence>
<evidence type="ECO:0000256" key="6">
    <source>
        <dbReference type="ARBA" id="ARBA00023069"/>
    </source>
</evidence>
<accession>A0A0B7AY11</accession>
<dbReference type="InterPro" id="IPR036322">
    <property type="entry name" value="WD40_repeat_dom_sf"/>
</dbReference>
<dbReference type="SMART" id="SM00320">
    <property type="entry name" value="WD40"/>
    <property type="match status" value="5"/>
</dbReference>
<evidence type="ECO:0000256" key="3">
    <source>
        <dbReference type="ARBA" id="ARBA00022574"/>
    </source>
</evidence>
<evidence type="ECO:0000256" key="8">
    <source>
        <dbReference type="ARBA" id="ARBA00023273"/>
    </source>
</evidence>
<evidence type="ECO:0000256" key="13">
    <source>
        <dbReference type="SAM" id="MobiDB-lite"/>
    </source>
</evidence>
<organism evidence="14">
    <name type="scientific">Arion vulgaris</name>
    <dbReference type="NCBI Taxonomy" id="1028688"/>
    <lineage>
        <taxon>Eukaryota</taxon>
        <taxon>Metazoa</taxon>
        <taxon>Spiralia</taxon>
        <taxon>Lophotrochozoa</taxon>
        <taxon>Mollusca</taxon>
        <taxon>Gastropoda</taxon>
        <taxon>Heterobranchia</taxon>
        <taxon>Euthyneura</taxon>
        <taxon>Panpulmonata</taxon>
        <taxon>Eupulmonata</taxon>
        <taxon>Stylommatophora</taxon>
        <taxon>Helicina</taxon>
        <taxon>Arionoidea</taxon>
        <taxon>Arionidae</taxon>
        <taxon>Arion</taxon>
    </lineage>
</organism>
<feature type="non-terminal residue" evidence="14">
    <location>
        <position position="1"/>
    </location>
</feature>
<evidence type="ECO:0000256" key="5">
    <source>
        <dbReference type="ARBA" id="ARBA00022846"/>
    </source>
</evidence>
<proteinExistence type="predicted"/>
<dbReference type="Gene3D" id="2.130.10.10">
    <property type="entry name" value="YVTN repeat-like/Quinoprotein amine dehydrogenase"/>
    <property type="match status" value="2"/>
</dbReference>
<keyword evidence="6" id="KW-0969">Cilium</keyword>
<keyword evidence="7" id="KW-0206">Cytoskeleton</keyword>
<dbReference type="GO" id="GO:0005858">
    <property type="term" value="C:axonemal dynein complex"/>
    <property type="evidence" value="ECO:0007669"/>
    <property type="project" value="TreeGrafter"/>
</dbReference>
<evidence type="ECO:0000256" key="9">
    <source>
        <dbReference type="ARBA" id="ARBA00024190"/>
    </source>
</evidence>
<feature type="repeat" description="WD" evidence="12">
    <location>
        <begin position="543"/>
        <end position="585"/>
    </location>
</feature>
<dbReference type="InterPro" id="IPR001680">
    <property type="entry name" value="WD40_rpt"/>
</dbReference>
<feature type="compositionally biased region" description="Acidic residues" evidence="13">
    <location>
        <begin position="169"/>
        <end position="181"/>
    </location>
</feature>
<dbReference type="GO" id="GO:0045503">
    <property type="term" value="F:dynein light chain binding"/>
    <property type="evidence" value="ECO:0007669"/>
    <property type="project" value="TreeGrafter"/>
</dbReference>
<keyword evidence="2" id="KW-0963">Cytoplasm</keyword>
<evidence type="ECO:0000313" key="14">
    <source>
        <dbReference type="EMBL" id="CEK85708.1"/>
    </source>
</evidence>
<gene>
    <name evidence="14" type="primary">ORF149785</name>
</gene>
<dbReference type="FunFam" id="2.130.10.10:FF:001248">
    <property type="entry name" value="WD repeat domain 78"/>
    <property type="match status" value="1"/>
</dbReference>
<feature type="compositionally biased region" description="Basic and acidic residues" evidence="13">
    <location>
        <begin position="188"/>
        <end position="198"/>
    </location>
</feature>
<dbReference type="InterPro" id="IPR015943">
    <property type="entry name" value="WD40/YVTN_repeat-like_dom_sf"/>
</dbReference>
<keyword evidence="8" id="KW-0966">Cell projection</keyword>
<sequence>SIYGATQAGTAANSVFGGGPFTRSVFTQSYDTTSDSLPLDEIGPAEITTFSEVRHKRQDIQEIPDDQDLVKIVDITLTETDTIWMFDMPDVKVSVESPEAEEVKRCYTAYIELQKNRVGNDLYAERGMNTFNESHKLKNMNTQKIETEDVQTECTNWNMFDTYNTQETDYNDDDNVEDEEGTISRPTSPKDDDADKSAVDASLSMSTVMKEPSLAPSGKMLSSQKLGSRNTLASSSGLDSELQSSLNTAIELTDKEKLVQEWDELSKSEKLKNHLFVLERAVNLNTFQQKQAQYRGFVPYSSNSAEYGSGLSDSNPNLDRLWSYSCNLTRGKNVSCITWNKANLDLVAVGYGQFEFSNQKPGLICCWCIKNPKYPERVFATKQGVTALDFSAANPNLLAVGFYDGGVAVYNVRKTVDEPVLDNFTTAGKHTAPVWQLKWIHKERGSGEERAEVLISISSDGRVCQWSIRKGLESYDVMKLKKMPTRMVGRTREKKGEAFISRYAGGMCFDFQSKDSNIYLAGTEEGYIHKCSCSHNEQYLDSYQGHTGPVYSVQWSPFVSDIFLSCSADWTIKLWHQDKTRPILSFHSSTRAVNSICWSPWSSTVFACVNEGAVEVWNLAISTLDAIFSLSSMSGTKQTCVSFSQNSQCLLVGDNEGQVTVYQLRNIAKHFQADQEQLLRDVIKASLASQLPGPDEDLGVSLDDEDDETASQAHGPT</sequence>
<keyword evidence="4" id="KW-0677">Repeat</keyword>
<dbReference type="Pfam" id="PF00400">
    <property type="entry name" value="WD40"/>
    <property type="match status" value="2"/>
</dbReference>
<dbReference type="PROSITE" id="PS50082">
    <property type="entry name" value="WD_REPEATS_2"/>
    <property type="match status" value="1"/>
</dbReference>
<reference evidence="14" key="1">
    <citation type="submission" date="2014-12" db="EMBL/GenBank/DDBJ databases">
        <title>Insight into the proteome of Arion vulgaris.</title>
        <authorList>
            <person name="Aradska J."/>
            <person name="Bulat T."/>
            <person name="Smidak R."/>
            <person name="Sarate P."/>
            <person name="Gangsoo J."/>
            <person name="Sialana F."/>
            <person name="Bilban M."/>
            <person name="Lubec G."/>
        </authorList>
    </citation>
    <scope>NUCLEOTIDE SEQUENCE</scope>
    <source>
        <tissue evidence="14">Skin</tissue>
    </source>
</reference>
<dbReference type="PROSITE" id="PS50294">
    <property type="entry name" value="WD_REPEATS_REGION"/>
    <property type="match status" value="1"/>
</dbReference>
<name>A0A0B7AY11_9EUPU</name>
<evidence type="ECO:0000256" key="7">
    <source>
        <dbReference type="ARBA" id="ARBA00023212"/>
    </source>
</evidence>
<evidence type="ECO:0000256" key="11">
    <source>
        <dbReference type="ARBA" id="ARBA00041557"/>
    </source>
</evidence>
<dbReference type="GO" id="GO:0120293">
    <property type="term" value="C:dynein axonemal particle"/>
    <property type="evidence" value="ECO:0007669"/>
    <property type="project" value="UniProtKB-SubCell"/>
</dbReference>
<dbReference type="GO" id="GO:0003341">
    <property type="term" value="P:cilium movement"/>
    <property type="evidence" value="ECO:0007669"/>
    <property type="project" value="TreeGrafter"/>
</dbReference>
<evidence type="ECO:0000256" key="4">
    <source>
        <dbReference type="ARBA" id="ARBA00022737"/>
    </source>
</evidence>
<dbReference type="SUPFAM" id="SSF50978">
    <property type="entry name" value="WD40 repeat-like"/>
    <property type="match status" value="1"/>
</dbReference>
<dbReference type="AlphaFoldDB" id="A0A0B7AY11"/>
<evidence type="ECO:0000256" key="1">
    <source>
        <dbReference type="ARBA" id="ARBA00004611"/>
    </source>
</evidence>
<dbReference type="PANTHER" id="PTHR12442">
    <property type="entry name" value="DYNEIN INTERMEDIATE CHAIN"/>
    <property type="match status" value="1"/>
</dbReference>
<evidence type="ECO:0000256" key="12">
    <source>
        <dbReference type="PROSITE-ProRule" id="PRU00221"/>
    </source>
</evidence>
<protein>
    <recommendedName>
        <fullName evidence="10">Dynein axonemal intermediate chain 4</fullName>
    </recommendedName>
    <alternativeName>
        <fullName evidence="11">WD repeat-containing protein 78</fullName>
    </alternativeName>
</protein>
<comment type="subcellular location">
    <subcellularLocation>
        <location evidence="1">Cytoplasm</location>
        <location evidence="1">Cytoskeleton</location>
        <location evidence="1">Flagellum axoneme</location>
    </subcellularLocation>
    <subcellularLocation>
        <location evidence="9">Dynein axonemal particle</location>
    </subcellularLocation>
</comment>
<feature type="compositionally biased region" description="Polar residues" evidence="13">
    <location>
        <begin position="220"/>
        <end position="233"/>
    </location>
</feature>
<feature type="region of interest" description="Disordered" evidence="13">
    <location>
        <begin position="164"/>
        <end position="236"/>
    </location>
</feature>
<keyword evidence="3 12" id="KW-0853">WD repeat</keyword>
<dbReference type="InterPro" id="IPR050687">
    <property type="entry name" value="Dynein_IC"/>
</dbReference>
<keyword evidence="5" id="KW-0282">Flagellum</keyword>
<evidence type="ECO:0000256" key="2">
    <source>
        <dbReference type="ARBA" id="ARBA00022490"/>
    </source>
</evidence>
<feature type="compositionally biased region" description="Acidic residues" evidence="13">
    <location>
        <begin position="694"/>
        <end position="709"/>
    </location>
</feature>
<dbReference type="GO" id="GO:0045504">
    <property type="term" value="F:dynein heavy chain binding"/>
    <property type="evidence" value="ECO:0007669"/>
    <property type="project" value="TreeGrafter"/>
</dbReference>
<dbReference type="PANTHER" id="PTHR12442:SF12">
    <property type="entry name" value="DYNEIN AXONEMAL INTERMEDIATE CHAIN 4"/>
    <property type="match status" value="1"/>
</dbReference>
<dbReference type="EMBL" id="HACG01038843">
    <property type="protein sequence ID" value="CEK85708.1"/>
    <property type="molecule type" value="Transcribed_RNA"/>
</dbReference>